<dbReference type="Pfam" id="PF26130">
    <property type="entry name" value="PB1-like"/>
    <property type="match status" value="1"/>
</dbReference>
<organism evidence="2 3">
    <name type="scientific">Chenopodium quinoa</name>
    <name type="common">Quinoa</name>
    <dbReference type="NCBI Taxonomy" id="63459"/>
    <lineage>
        <taxon>Eukaryota</taxon>
        <taxon>Viridiplantae</taxon>
        <taxon>Streptophyta</taxon>
        <taxon>Embryophyta</taxon>
        <taxon>Tracheophyta</taxon>
        <taxon>Spermatophyta</taxon>
        <taxon>Magnoliopsida</taxon>
        <taxon>eudicotyledons</taxon>
        <taxon>Gunneridae</taxon>
        <taxon>Pentapetalae</taxon>
        <taxon>Caryophyllales</taxon>
        <taxon>Chenopodiaceae</taxon>
        <taxon>Chenopodioideae</taxon>
        <taxon>Atripliceae</taxon>
        <taxon>Chenopodium</taxon>
    </lineage>
</organism>
<dbReference type="AlphaFoldDB" id="A0A803MKB3"/>
<dbReference type="Gramene" id="AUR62031254-RA">
    <property type="protein sequence ID" value="AUR62031254-RA:cds"/>
    <property type="gene ID" value="AUR62031254"/>
</dbReference>
<sequence length="216" mass="24614">MMHLKPCTIVHHGGEWVEDGGQMTYNGGRVNTFDDILEDVNSSYVKQVVDSLGYTDIVKLHFLDPRKDFQFGIIYLGFDNSSCDPFLTLLLEFKVIDIYTEHELAHIITLRDQIDDDDVEIVNASLRVTEEKQKEKSYKDELVMLRRLAEEKGKDLLGYASDFDGLSGADNPCESSDEDDCGYLVQLEVKKLNFRKGGCEGSDNKFFVDLLTQQKH</sequence>
<dbReference type="InterPro" id="IPR058594">
    <property type="entry name" value="PB1-like_dom_pln"/>
</dbReference>
<reference evidence="2" key="1">
    <citation type="journal article" date="2017" name="Nature">
        <title>The genome of Chenopodium quinoa.</title>
        <authorList>
            <person name="Jarvis D.E."/>
            <person name="Ho Y.S."/>
            <person name="Lightfoot D.J."/>
            <person name="Schmoeckel S.M."/>
            <person name="Li B."/>
            <person name="Borm T.J.A."/>
            <person name="Ohyanagi H."/>
            <person name="Mineta K."/>
            <person name="Michell C.T."/>
            <person name="Saber N."/>
            <person name="Kharbatia N.M."/>
            <person name="Rupper R.R."/>
            <person name="Sharp A.R."/>
            <person name="Dally N."/>
            <person name="Boughton B.A."/>
            <person name="Woo Y.H."/>
            <person name="Gao G."/>
            <person name="Schijlen E.G.W.M."/>
            <person name="Guo X."/>
            <person name="Momin A.A."/>
            <person name="Negrao S."/>
            <person name="Al-Babili S."/>
            <person name="Gehring C."/>
            <person name="Roessner U."/>
            <person name="Jung C."/>
            <person name="Murphy K."/>
            <person name="Arold S.T."/>
            <person name="Gojobori T."/>
            <person name="van der Linden C.G."/>
            <person name="van Loo E.N."/>
            <person name="Jellen E.N."/>
            <person name="Maughan P.J."/>
            <person name="Tester M."/>
        </authorList>
    </citation>
    <scope>NUCLEOTIDE SEQUENCE [LARGE SCALE GENOMIC DNA]</scope>
    <source>
        <strain evidence="2">cv. PI 614886</strain>
    </source>
</reference>
<name>A0A803MKB3_CHEQI</name>
<evidence type="ECO:0000313" key="3">
    <source>
        <dbReference type="Proteomes" id="UP000596660"/>
    </source>
</evidence>
<accession>A0A803MKB3</accession>
<keyword evidence="3" id="KW-1185">Reference proteome</keyword>
<evidence type="ECO:0000259" key="1">
    <source>
        <dbReference type="Pfam" id="PF26130"/>
    </source>
</evidence>
<feature type="domain" description="PB1-like" evidence="1">
    <location>
        <begin position="8"/>
        <end position="101"/>
    </location>
</feature>
<evidence type="ECO:0000313" key="2">
    <source>
        <dbReference type="EnsemblPlants" id="AUR62031254-RA:cds"/>
    </source>
</evidence>
<proteinExistence type="predicted"/>
<reference evidence="2" key="2">
    <citation type="submission" date="2021-03" db="UniProtKB">
        <authorList>
            <consortium name="EnsemblPlants"/>
        </authorList>
    </citation>
    <scope>IDENTIFICATION</scope>
</reference>
<dbReference type="Proteomes" id="UP000596660">
    <property type="component" value="Unplaced"/>
</dbReference>
<protein>
    <recommendedName>
        <fullName evidence="1">PB1-like domain-containing protein</fullName>
    </recommendedName>
</protein>
<dbReference type="EnsemblPlants" id="AUR62031254-RA">
    <property type="protein sequence ID" value="AUR62031254-RA:cds"/>
    <property type="gene ID" value="AUR62031254"/>
</dbReference>